<feature type="compositionally biased region" description="Basic and acidic residues" evidence="1">
    <location>
        <begin position="1285"/>
        <end position="1294"/>
    </location>
</feature>
<dbReference type="PANTHER" id="PTHR34536">
    <property type="entry name" value="DENTIN SIALOPHOSPHOPROTEIN-LIKE PROTEIN"/>
    <property type="match status" value="1"/>
</dbReference>
<feature type="compositionally biased region" description="Basic and acidic residues" evidence="1">
    <location>
        <begin position="1184"/>
        <end position="1205"/>
    </location>
</feature>
<feature type="compositionally biased region" description="Basic and acidic residues" evidence="1">
    <location>
        <begin position="1249"/>
        <end position="1258"/>
    </location>
</feature>
<feature type="region of interest" description="Disordered" evidence="1">
    <location>
        <begin position="964"/>
        <end position="1022"/>
    </location>
</feature>
<dbReference type="PANTHER" id="PTHR34536:SF4">
    <property type="entry name" value="BTZ DOMAIN-CONTAINING PROTEIN"/>
    <property type="match status" value="1"/>
</dbReference>
<organism evidence="2 3">
    <name type="scientific">Lithospermum erythrorhizon</name>
    <name type="common">Purple gromwell</name>
    <name type="synonym">Lithospermum officinale var. erythrorhizon</name>
    <dbReference type="NCBI Taxonomy" id="34254"/>
    <lineage>
        <taxon>Eukaryota</taxon>
        <taxon>Viridiplantae</taxon>
        <taxon>Streptophyta</taxon>
        <taxon>Embryophyta</taxon>
        <taxon>Tracheophyta</taxon>
        <taxon>Spermatophyta</taxon>
        <taxon>Magnoliopsida</taxon>
        <taxon>eudicotyledons</taxon>
        <taxon>Gunneridae</taxon>
        <taxon>Pentapetalae</taxon>
        <taxon>asterids</taxon>
        <taxon>lamiids</taxon>
        <taxon>Boraginales</taxon>
        <taxon>Boraginaceae</taxon>
        <taxon>Boraginoideae</taxon>
        <taxon>Lithospermeae</taxon>
        <taxon>Lithospermum</taxon>
    </lineage>
</organism>
<sequence length="1301" mass="144356">MPVSGNREPGVLSQRTSICSSSIPIKKRRIPFILPPSPPREDEATPISEMNNTEDKRESTGIDLSVVANTSKDSIQKSDVINNSLKDVKKEIAPDIITSSMQTDVCTQPLAIGSSPPTQLDVKKVSSVLRVISGHANAYLGTPRDEEIGSVDLVNCNISSLFNEISASHAVANNNSSFPSVKKEMVNIRPSGDHKHELSTALGQTMLPLTLNKLVGSPFGNQKVDFSTKVPDKLDPPLLSLSFSGAELPESLLADKTVTDSNVIMSSTDRSNWDLNTTMDAWEGSMEDASSNDTIGADELSSSDRTHNVKHFLSSTSAVNVRVDKGKQVMEHFEERSPLCIPSMSFKQFNANDSLRLSLSTSSPQDSSRVLPHLILQRPIISSISSGSGIVKSEPVDENLKPHLSLVPGVIMESSNNRLANKRNAESCEATKTLVGTSHKLIEPTSFKSEVSQEINKETHSAANFLLKQPSGNVIQHQESCSSSSTVVSGSRTPQEPFASKLSICSELTACVGIVDQSEHDSNTTGIKTKDIMNPSITSAKPEPVNSYCEDPNLCDDDKVNSIVAMTSSLRSGKTDTETNNTITEESASDKEKMSAMVEDHSYDSDYESDGNHAVVCQMGTDDGQCEKVDDDYEDGEVREFTLKSLEETPICEGMLSENIKEADDGCVGVPTDQPTISERHSDNNENYECIEAMTNENNNELVSDYDSLQVASVQTEPKVPEKSPIDLSVEEKVPGVEENELMGDGEINMKDLVLATVTVARNENDKGSNVAGIKDNLSNVDGVPNSSLSKEEVTMNDHGSFNDSALGVNRSRIITLPRASDSPSRMRSLSGRAFTLWSGSGRERYGGVDGDNLHYRGHRDDTYGDGSRKFSRDQSFRNSRMDFKHDRGRGNGRLESLQNKWDPGHDFPSRSFDVSADYRFNRNGHPSAVSNNGIMSNDYATPDGTGRNACRIGRKPLIEEFNSFRQPSSRRLSPGSRDGTTVRSLPNLRKIPESGSDLPGRRHEKFLRGLPDDISGSVYSRPQASYDEMNGQFVRGNQEYSTLQRRTFTRARSKSPVSTQSRSPGSWPSSRRRFSDDFNNPSDQIQHRSVMYRVERMRSPDRVCYTDELGDRRRVSPNYVSRRPNEMRDIDFAREHGSLRSVSSNRSPSDRVFTRTTRRLDVVDSRERTESGDYFSGPIRSGRFHEFRRDGSNDERRKFGERRGQFRPSRPSYGGVNENHRFNAEDGSRSLRCSSDQDTESLGRSNVRQRDFHEGAKPRPLIAQRQIRNTEDQEGSFGQTGQIWHDESFSDHSRMKRRRF</sequence>
<dbReference type="EMBL" id="BAABME010003985">
    <property type="protein sequence ID" value="GAA0160756.1"/>
    <property type="molecule type" value="Genomic_DNA"/>
</dbReference>
<feature type="region of interest" description="Disordered" evidence="1">
    <location>
        <begin position="1049"/>
        <end position="1088"/>
    </location>
</feature>
<dbReference type="Proteomes" id="UP001454036">
    <property type="component" value="Unassembled WGS sequence"/>
</dbReference>
<feature type="compositionally biased region" description="Low complexity" evidence="1">
    <location>
        <begin position="1059"/>
        <end position="1070"/>
    </location>
</feature>
<feature type="region of interest" description="Disordered" evidence="1">
    <location>
        <begin position="1184"/>
        <end position="1301"/>
    </location>
</feature>
<feature type="region of interest" description="Disordered" evidence="1">
    <location>
        <begin position="571"/>
        <end position="593"/>
    </location>
</feature>
<feature type="region of interest" description="Disordered" evidence="1">
    <location>
        <begin position="882"/>
        <end position="903"/>
    </location>
</feature>
<feature type="region of interest" description="Disordered" evidence="1">
    <location>
        <begin position="32"/>
        <end position="59"/>
    </location>
</feature>
<gene>
    <name evidence="2" type="ORF">LIER_17237</name>
</gene>
<evidence type="ECO:0000313" key="3">
    <source>
        <dbReference type="Proteomes" id="UP001454036"/>
    </source>
</evidence>
<evidence type="ECO:0000256" key="1">
    <source>
        <dbReference type="SAM" id="MobiDB-lite"/>
    </source>
</evidence>
<feature type="compositionally biased region" description="Basic and acidic residues" evidence="1">
    <location>
        <begin position="1219"/>
        <end position="1230"/>
    </location>
</feature>
<keyword evidence="3" id="KW-1185">Reference proteome</keyword>
<accession>A0AAV3QBY2</accession>
<feature type="compositionally biased region" description="Polar residues" evidence="1">
    <location>
        <begin position="1232"/>
        <end position="1247"/>
    </location>
</feature>
<evidence type="ECO:0000313" key="2">
    <source>
        <dbReference type="EMBL" id="GAA0160756.1"/>
    </source>
</evidence>
<comment type="caution">
    <text evidence="2">The sequence shown here is derived from an EMBL/GenBank/DDBJ whole genome shotgun (WGS) entry which is preliminary data.</text>
</comment>
<name>A0AAV3QBY2_LITER</name>
<proteinExistence type="predicted"/>
<protein>
    <submittedName>
        <fullName evidence="2">Uncharacterized protein</fullName>
    </submittedName>
</protein>
<reference evidence="2 3" key="1">
    <citation type="submission" date="2024-01" db="EMBL/GenBank/DDBJ databases">
        <title>The complete chloroplast genome sequence of Lithospermum erythrorhizon: insights into the phylogenetic relationship among Boraginaceae species and the maternal lineages of purple gromwells.</title>
        <authorList>
            <person name="Okada T."/>
            <person name="Watanabe K."/>
        </authorList>
    </citation>
    <scope>NUCLEOTIDE SEQUENCE [LARGE SCALE GENOMIC DNA]</scope>
</reference>